<sequence length="91" mass="10036">MATVKVTPQAHADAKKMLTIINHDLGSAMSTLKTTGDRLSQKDHWEGPKADQFRGQVWPDATSQLKKMQDALGKLQHEVTQILNNIQQAGS</sequence>
<protein>
    <recommendedName>
        <fullName evidence="3">WXG100 family type VII secretion target</fullName>
    </recommendedName>
</protein>
<name>A0A1J7C920_9ACTN</name>
<dbReference type="RefSeq" id="WP_071655995.1">
    <property type="nucleotide sequence ID" value="NZ_MLCF01000034.1"/>
</dbReference>
<proteinExistence type="predicted"/>
<dbReference type="EMBL" id="MLCF01000034">
    <property type="protein sequence ID" value="OIV38028.1"/>
    <property type="molecule type" value="Genomic_DNA"/>
</dbReference>
<evidence type="ECO:0000313" key="2">
    <source>
        <dbReference type="Proteomes" id="UP000243342"/>
    </source>
</evidence>
<evidence type="ECO:0000313" key="1">
    <source>
        <dbReference type="EMBL" id="OIV38028.1"/>
    </source>
</evidence>
<organism evidence="1 2">
    <name type="scientific">Mangrovactinospora gilvigrisea</name>
    <dbReference type="NCBI Taxonomy" id="1428644"/>
    <lineage>
        <taxon>Bacteria</taxon>
        <taxon>Bacillati</taxon>
        <taxon>Actinomycetota</taxon>
        <taxon>Actinomycetes</taxon>
        <taxon>Kitasatosporales</taxon>
        <taxon>Streptomycetaceae</taxon>
        <taxon>Mangrovactinospora</taxon>
    </lineage>
</organism>
<dbReference type="AlphaFoldDB" id="A0A1J7C920"/>
<comment type="caution">
    <text evidence="1">The sequence shown here is derived from an EMBL/GenBank/DDBJ whole genome shotgun (WGS) entry which is preliminary data.</text>
</comment>
<gene>
    <name evidence="1" type="ORF">BIV57_07895</name>
</gene>
<evidence type="ECO:0008006" key="3">
    <source>
        <dbReference type="Google" id="ProtNLM"/>
    </source>
</evidence>
<dbReference type="Gene3D" id="1.10.287.1060">
    <property type="entry name" value="ESAT-6-like"/>
    <property type="match status" value="1"/>
</dbReference>
<dbReference type="STRING" id="1428644.BIV57_07895"/>
<dbReference type="OrthoDB" id="3267746at2"/>
<keyword evidence="2" id="KW-1185">Reference proteome</keyword>
<dbReference type="Proteomes" id="UP000243342">
    <property type="component" value="Unassembled WGS sequence"/>
</dbReference>
<accession>A0A1J7C920</accession>
<reference evidence="1 2" key="1">
    <citation type="submission" date="2016-10" db="EMBL/GenBank/DDBJ databases">
        <title>Genome sequence of Streptomyces gilvigriseus MUSC 26.</title>
        <authorList>
            <person name="Lee L.-H."/>
            <person name="Ser H.-L."/>
        </authorList>
    </citation>
    <scope>NUCLEOTIDE SEQUENCE [LARGE SCALE GENOMIC DNA]</scope>
    <source>
        <strain evidence="1 2">MUSC 26</strain>
    </source>
</reference>